<keyword evidence="3" id="KW-0175">Coiled coil</keyword>
<dbReference type="PANTHER" id="PTHR46349">
    <property type="entry name" value="CINGULIN-LIKE PROTEIN 1-RELATED"/>
    <property type="match status" value="1"/>
</dbReference>
<evidence type="ECO:0000256" key="6">
    <source>
        <dbReference type="SAM" id="MobiDB-lite"/>
    </source>
</evidence>
<name>A0A6P6PIG5_CARAU</name>
<evidence type="ECO:0000313" key="8">
    <source>
        <dbReference type="Proteomes" id="UP000515129"/>
    </source>
</evidence>
<dbReference type="OrthoDB" id="6108017at2759"/>
<evidence type="ECO:0000259" key="7">
    <source>
        <dbReference type="Pfam" id="PF01576"/>
    </source>
</evidence>
<feature type="domain" description="Myosin tail" evidence="7">
    <location>
        <begin position="23"/>
        <end position="114"/>
    </location>
</feature>
<evidence type="ECO:0000256" key="3">
    <source>
        <dbReference type="ARBA" id="ARBA00023054"/>
    </source>
</evidence>
<evidence type="ECO:0000313" key="9">
    <source>
        <dbReference type="RefSeq" id="XP_026120160.1"/>
    </source>
</evidence>
<reference evidence="9" key="1">
    <citation type="submission" date="2025-08" db="UniProtKB">
        <authorList>
            <consortium name="RefSeq"/>
        </authorList>
    </citation>
    <scope>IDENTIFICATION</scope>
    <source>
        <strain evidence="9">Wakin</strain>
        <tissue evidence="9">Muscle</tissue>
    </source>
</reference>
<organism evidence="8 9">
    <name type="scientific">Carassius auratus</name>
    <name type="common">Goldfish</name>
    <dbReference type="NCBI Taxonomy" id="7957"/>
    <lineage>
        <taxon>Eukaryota</taxon>
        <taxon>Metazoa</taxon>
        <taxon>Chordata</taxon>
        <taxon>Craniata</taxon>
        <taxon>Vertebrata</taxon>
        <taxon>Euteleostomi</taxon>
        <taxon>Actinopterygii</taxon>
        <taxon>Neopterygii</taxon>
        <taxon>Teleostei</taxon>
        <taxon>Ostariophysi</taxon>
        <taxon>Cypriniformes</taxon>
        <taxon>Cyprinidae</taxon>
        <taxon>Cyprininae</taxon>
        <taxon>Carassius</taxon>
    </lineage>
</organism>
<sequence length="162" mass="18636">MHDKGVTSSGHPTFQAHSFKCFCREKSSVVSSQRRLERKLKELNITLDEERQQHTEQRDQLTLRVKALKRQVDEGEAEAERLEGLRRKAIREMEEMQEQKEALQSKVTALENELKRKIQQARQSALESSVLSCDDDDDDEGLYDHSSITSILTESNLQTSSC</sequence>
<feature type="region of interest" description="Disordered" evidence="6">
    <location>
        <begin position="125"/>
        <end position="144"/>
    </location>
</feature>
<gene>
    <name evidence="9" type="primary">LOC113099379</name>
</gene>
<accession>A0A6P6PIG5</accession>
<dbReference type="InterPro" id="IPR002928">
    <property type="entry name" value="Myosin_tail"/>
</dbReference>
<keyword evidence="2" id="KW-0965">Cell junction</keyword>
<proteinExistence type="inferred from homology"/>
<dbReference type="GeneID" id="113099379"/>
<dbReference type="AlphaFoldDB" id="A0A6P6PIG5"/>
<keyword evidence="8" id="KW-1185">Reference proteome</keyword>
<dbReference type="Proteomes" id="UP000515129">
    <property type="component" value="Unplaced"/>
</dbReference>
<evidence type="ECO:0000256" key="1">
    <source>
        <dbReference type="ARBA" id="ARBA00004435"/>
    </source>
</evidence>
<evidence type="ECO:0000256" key="4">
    <source>
        <dbReference type="ARBA" id="ARBA00038467"/>
    </source>
</evidence>
<dbReference type="GO" id="GO:0016459">
    <property type="term" value="C:myosin complex"/>
    <property type="evidence" value="ECO:0007669"/>
    <property type="project" value="InterPro"/>
</dbReference>
<dbReference type="Pfam" id="PF01576">
    <property type="entry name" value="Myosin_tail_1"/>
    <property type="match status" value="1"/>
</dbReference>
<dbReference type="GO" id="GO:0008017">
    <property type="term" value="F:microtubule binding"/>
    <property type="evidence" value="ECO:0007669"/>
    <property type="project" value="TreeGrafter"/>
</dbReference>
<dbReference type="PANTHER" id="PTHR46349:SF4">
    <property type="entry name" value="CINGULIN"/>
    <property type="match status" value="1"/>
</dbReference>
<dbReference type="GO" id="GO:0000226">
    <property type="term" value="P:microtubule cytoskeleton organization"/>
    <property type="evidence" value="ECO:0007669"/>
    <property type="project" value="TreeGrafter"/>
</dbReference>
<comment type="similarity">
    <text evidence="4">Belongs to the cingulin family.</text>
</comment>
<evidence type="ECO:0000256" key="5">
    <source>
        <dbReference type="ARBA" id="ARBA00044075"/>
    </source>
</evidence>
<dbReference type="GO" id="GO:0005923">
    <property type="term" value="C:bicellular tight junction"/>
    <property type="evidence" value="ECO:0007669"/>
    <property type="project" value="TreeGrafter"/>
</dbReference>
<keyword evidence="2" id="KW-0796">Tight junction</keyword>
<protein>
    <recommendedName>
        <fullName evidence="5">Cingulin</fullName>
    </recommendedName>
</protein>
<dbReference type="KEGG" id="caua:113099379"/>
<dbReference type="RefSeq" id="XP_026120160.1">
    <property type="nucleotide sequence ID" value="XM_026264375.1"/>
</dbReference>
<evidence type="ECO:0000256" key="2">
    <source>
        <dbReference type="ARBA" id="ARBA00022427"/>
    </source>
</evidence>
<comment type="subcellular location">
    <subcellularLocation>
        <location evidence="1">Cell junction</location>
        <location evidence="1">Tight junction</location>
    </subcellularLocation>
</comment>